<dbReference type="RefSeq" id="XP_021879031.1">
    <property type="nucleotide sequence ID" value="XM_022025045.1"/>
</dbReference>
<keyword evidence="1" id="KW-0472">Membrane</keyword>
<feature type="transmembrane region" description="Helical" evidence="1">
    <location>
        <begin position="12"/>
        <end position="29"/>
    </location>
</feature>
<evidence type="ECO:0000313" key="3">
    <source>
        <dbReference type="Proteomes" id="UP000193648"/>
    </source>
</evidence>
<dbReference type="EMBL" id="MCFF01000033">
    <property type="protein sequence ID" value="ORZ09761.1"/>
    <property type="molecule type" value="Genomic_DNA"/>
</dbReference>
<gene>
    <name evidence="2" type="ORF">BCR41DRAFT_358434</name>
</gene>
<keyword evidence="1" id="KW-1133">Transmembrane helix</keyword>
<reference evidence="2 3" key="1">
    <citation type="submission" date="2016-07" db="EMBL/GenBank/DDBJ databases">
        <title>Pervasive Adenine N6-methylation of Active Genes in Fungi.</title>
        <authorList>
            <consortium name="DOE Joint Genome Institute"/>
            <person name="Mondo S.J."/>
            <person name="Dannebaum R.O."/>
            <person name="Kuo R.C."/>
            <person name="Labutti K."/>
            <person name="Haridas S."/>
            <person name="Kuo A."/>
            <person name="Salamov A."/>
            <person name="Ahrendt S.R."/>
            <person name="Lipzen A."/>
            <person name="Sullivan W."/>
            <person name="Andreopoulos W.B."/>
            <person name="Clum A."/>
            <person name="Lindquist E."/>
            <person name="Daum C."/>
            <person name="Ramamoorthy G.K."/>
            <person name="Gryganskyi A."/>
            <person name="Culley D."/>
            <person name="Magnuson J.K."/>
            <person name="James T.Y."/>
            <person name="O'Malley M.A."/>
            <person name="Stajich J.E."/>
            <person name="Spatafora J.W."/>
            <person name="Visel A."/>
            <person name="Grigoriev I.V."/>
        </authorList>
    </citation>
    <scope>NUCLEOTIDE SEQUENCE [LARGE SCALE GENOMIC DNA]</scope>
    <source>
        <strain evidence="2 3">NRRL 3116</strain>
    </source>
</reference>
<name>A0A1Y2GFZ8_9FUNG</name>
<accession>A0A1Y2GFZ8</accession>
<dbReference type="AlphaFoldDB" id="A0A1Y2GFZ8"/>
<evidence type="ECO:0000313" key="2">
    <source>
        <dbReference type="EMBL" id="ORZ09761.1"/>
    </source>
</evidence>
<protein>
    <submittedName>
        <fullName evidence="2">Uncharacterized protein</fullName>
    </submittedName>
</protein>
<dbReference type="Proteomes" id="UP000193648">
    <property type="component" value="Unassembled WGS sequence"/>
</dbReference>
<evidence type="ECO:0000256" key="1">
    <source>
        <dbReference type="SAM" id="Phobius"/>
    </source>
</evidence>
<organism evidence="2 3">
    <name type="scientific">Lobosporangium transversale</name>
    <dbReference type="NCBI Taxonomy" id="64571"/>
    <lineage>
        <taxon>Eukaryota</taxon>
        <taxon>Fungi</taxon>
        <taxon>Fungi incertae sedis</taxon>
        <taxon>Mucoromycota</taxon>
        <taxon>Mortierellomycotina</taxon>
        <taxon>Mortierellomycetes</taxon>
        <taxon>Mortierellales</taxon>
        <taxon>Mortierellaceae</taxon>
        <taxon>Lobosporangium</taxon>
    </lineage>
</organism>
<sequence>MNQRSVTSAFSLSIRLLVGPFLLAFFFFLSTRPNFPSLGLLSFLPSLFFSFVLSSFPFFLRLLPTPVASQPNWYPYRSPGKKNFYLACSRWLSLVCSMTSICYTIEYKNTQSASHHANSFIPST</sequence>
<keyword evidence="3" id="KW-1185">Reference proteome</keyword>
<proteinExistence type="predicted"/>
<keyword evidence="1" id="KW-0812">Transmembrane</keyword>
<feature type="transmembrane region" description="Helical" evidence="1">
    <location>
        <begin position="41"/>
        <end position="64"/>
    </location>
</feature>
<comment type="caution">
    <text evidence="2">The sequence shown here is derived from an EMBL/GenBank/DDBJ whole genome shotgun (WGS) entry which is preliminary data.</text>
</comment>
<dbReference type="GeneID" id="33566889"/>
<dbReference type="InParanoid" id="A0A1Y2GFZ8"/>